<dbReference type="PANTHER" id="PTHR36919:SF2">
    <property type="entry name" value="BLL6627 PROTEIN"/>
    <property type="match status" value="1"/>
</dbReference>
<protein>
    <submittedName>
        <fullName evidence="2">DUF2147 domain-containing protein</fullName>
    </submittedName>
</protein>
<dbReference type="EMBL" id="RZUL01000002">
    <property type="protein sequence ID" value="RVT42453.1"/>
    <property type="molecule type" value="Genomic_DNA"/>
</dbReference>
<evidence type="ECO:0000313" key="3">
    <source>
        <dbReference type="Proteomes" id="UP000282977"/>
    </source>
</evidence>
<accession>A0A437JAQ5</accession>
<dbReference type="Pfam" id="PF09917">
    <property type="entry name" value="DUF2147"/>
    <property type="match status" value="1"/>
</dbReference>
<comment type="caution">
    <text evidence="2">The sequence shown here is derived from an EMBL/GenBank/DDBJ whole genome shotgun (WGS) entry which is preliminary data.</text>
</comment>
<dbReference type="Gene3D" id="2.40.128.520">
    <property type="match status" value="1"/>
</dbReference>
<dbReference type="OrthoDB" id="9811671at2"/>
<keyword evidence="3" id="KW-1185">Reference proteome</keyword>
<name>A0A437JAQ5_9SPHN</name>
<dbReference type="AlphaFoldDB" id="A0A437JAQ5"/>
<dbReference type="PANTHER" id="PTHR36919">
    <property type="entry name" value="BLR1215 PROTEIN"/>
    <property type="match status" value="1"/>
</dbReference>
<reference evidence="2 3" key="1">
    <citation type="submission" date="2019-01" db="EMBL/GenBank/DDBJ databases">
        <authorList>
            <person name="Chen W.-M."/>
        </authorList>
    </citation>
    <scope>NUCLEOTIDE SEQUENCE [LARGE SCALE GENOMIC DNA]</scope>
    <source>
        <strain evidence="2 3">TLA-22</strain>
    </source>
</reference>
<dbReference type="RefSeq" id="WP_127690631.1">
    <property type="nucleotide sequence ID" value="NZ_RZUL01000002.1"/>
</dbReference>
<dbReference type="Proteomes" id="UP000282977">
    <property type="component" value="Unassembled WGS sequence"/>
</dbReference>
<evidence type="ECO:0000313" key="2">
    <source>
        <dbReference type="EMBL" id="RVT42453.1"/>
    </source>
</evidence>
<feature type="domain" description="DUF2147" evidence="1">
    <location>
        <begin position="17"/>
        <end position="125"/>
    </location>
</feature>
<evidence type="ECO:0000259" key="1">
    <source>
        <dbReference type="Pfam" id="PF09917"/>
    </source>
</evidence>
<organism evidence="2 3">
    <name type="scientific">Sphingobium algorifonticola</name>
    <dbReference type="NCBI Taxonomy" id="2008318"/>
    <lineage>
        <taxon>Bacteria</taxon>
        <taxon>Pseudomonadati</taxon>
        <taxon>Pseudomonadota</taxon>
        <taxon>Alphaproteobacteria</taxon>
        <taxon>Sphingomonadales</taxon>
        <taxon>Sphingomonadaceae</taxon>
        <taxon>Sphingobium</taxon>
    </lineage>
</organism>
<gene>
    <name evidence="2" type="ORF">ENE74_08160</name>
</gene>
<dbReference type="InterPro" id="IPR019223">
    <property type="entry name" value="DUF2147"/>
</dbReference>
<sequence length="128" mass="13426">MAAAAPPALSAAQPISGRWSTEGGKAIVQIGPCGQAVCGRIAKVVKPTPGAPQNDANNPDVALRARPIEGLTILTGFTDSGSLWKGRIYDPESGKTYASKLSRNADGTLKVQGCIAFFCRTQTWRAVR</sequence>
<proteinExistence type="predicted"/>